<evidence type="ECO:0000256" key="4">
    <source>
        <dbReference type="ARBA" id="ARBA00023004"/>
    </source>
</evidence>
<dbReference type="CDD" id="cd01335">
    <property type="entry name" value="Radical_SAM"/>
    <property type="match status" value="1"/>
</dbReference>
<evidence type="ECO:0000256" key="3">
    <source>
        <dbReference type="ARBA" id="ARBA00022723"/>
    </source>
</evidence>
<comment type="cofactor">
    <cofactor evidence="1">
        <name>[4Fe-4S] cluster</name>
        <dbReference type="ChEBI" id="CHEBI:49883"/>
    </cofactor>
</comment>
<proteinExistence type="predicted"/>
<dbReference type="SUPFAM" id="SSF102114">
    <property type="entry name" value="Radical SAM enzymes"/>
    <property type="match status" value="1"/>
</dbReference>
<dbReference type="SFLD" id="SFLDG01082">
    <property type="entry name" value="B12-binding_domain_containing"/>
    <property type="match status" value="1"/>
</dbReference>
<evidence type="ECO:0000313" key="11">
    <source>
        <dbReference type="Proteomes" id="UP000593591"/>
    </source>
</evidence>
<dbReference type="GO" id="GO:0051536">
    <property type="term" value="F:iron-sulfur cluster binding"/>
    <property type="evidence" value="ECO:0007669"/>
    <property type="project" value="UniProtKB-KW"/>
</dbReference>
<keyword evidence="3" id="KW-0479">Metal-binding</keyword>
<dbReference type="InterPro" id="IPR058240">
    <property type="entry name" value="rSAM_sf"/>
</dbReference>
<dbReference type="GO" id="GO:0046872">
    <property type="term" value="F:metal ion binding"/>
    <property type="evidence" value="ECO:0007669"/>
    <property type="project" value="UniProtKB-KW"/>
</dbReference>
<evidence type="ECO:0000259" key="7">
    <source>
        <dbReference type="PROSITE" id="PS51918"/>
    </source>
</evidence>
<dbReference type="SMART" id="SM00729">
    <property type="entry name" value="Elp3"/>
    <property type="match status" value="1"/>
</dbReference>
<keyword evidence="2" id="KW-0949">S-adenosyl-L-methionine</keyword>
<dbReference type="PANTHER" id="PTHR43409:SF16">
    <property type="entry name" value="SLR0320 PROTEIN"/>
    <property type="match status" value="1"/>
</dbReference>
<evidence type="ECO:0000256" key="5">
    <source>
        <dbReference type="ARBA" id="ARBA00023014"/>
    </source>
</evidence>
<evidence type="ECO:0000259" key="6">
    <source>
        <dbReference type="PROSITE" id="PS51332"/>
    </source>
</evidence>
<sequence>MKTILCCTALVETSPQALPLGAACIASSLSASSDIKASASVKLEAFSLEDIGDSVPETAAEFIASSLQKKYKSIDFILFSVYVWNRQVLEECAALLKKSCPSAVIIAGGCEVTADPLSFKNFDFCISGEGEVSSVSLMKELLRLTSSELSEKIKAGCDFEIQGVYNLNHSYSSGTLRSVMPDVSVLPSPYLDGTINLSEYGGALWELARGCPFKCSYCYESKGEKKIQRFSRERLVKELELFSKSGISQVFVLDPTYNADKKAALDMLKEIRLKAPDIFFYFEARAEFIDRELSRAFSKVNCALQFGLQSSNPDVLKKVNRTLNKEKFTRNIGFLNQDGVVFGFDLIYGLPGDTLSGFKNSVDFALKLYPNNLEMFCLSVLPGTDLSDSAESLGLVWQKEAPYHVIKTSGFSQNDMNEAGLFSFAADLFYNKGRAVPWFMSMIQYLHMKPSVFFEEFEAFLKLQYPAAMAERNCSAYSFEDVKKIQKEFISDFFSKRNFLKAVKLAFDLIELNGAFSILTAEGKESSVSLFYHSDDLMSEAVLDWNFFIKNARPYKNITRVFKTKNGPDFKIVKK</sequence>
<accession>A0A840SB61</accession>
<dbReference type="GO" id="GO:0003824">
    <property type="term" value="F:catalytic activity"/>
    <property type="evidence" value="ECO:0007669"/>
    <property type="project" value="InterPro"/>
</dbReference>
<dbReference type="Proteomes" id="UP000593591">
    <property type="component" value="Chromosome"/>
</dbReference>
<dbReference type="KEGG" id="trc:DYE49_07050"/>
<dbReference type="EMBL" id="CP031517">
    <property type="protein sequence ID" value="QOS40221.1"/>
    <property type="molecule type" value="Genomic_DNA"/>
</dbReference>
<dbReference type="Pfam" id="PF04055">
    <property type="entry name" value="Radical_SAM"/>
    <property type="match status" value="1"/>
</dbReference>
<keyword evidence="10" id="KW-1185">Reference proteome</keyword>
<dbReference type="InterPro" id="IPR006158">
    <property type="entry name" value="Cobalamin-bd"/>
</dbReference>
<evidence type="ECO:0000313" key="8">
    <source>
        <dbReference type="EMBL" id="MBB5218064.1"/>
    </source>
</evidence>
<dbReference type="InterPro" id="IPR006638">
    <property type="entry name" value="Elp3/MiaA/NifB-like_rSAM"/>
</dbReference>
<protein>
    <submittedName>
        <fullName evidence="9">Radical SAM protein</fullName>
    </submittedName>
    <submittedName>
        <fullName evidence="8">Radical SAM superfamily enzyme YgiQ (UPF0313 family)</fullName>
    </submittedName>
</protein>
<dbReference type="SFLD" id="SFLDS00029">
    <property type="entry name" value="Radical_SAM"/>
    <property type="match status" value="1"/>
</dbReference>
<evidence type="ECO:0000313" key="9">
    <source>
        <dbReference type="EMBL" id="QOS40221.1"/>
    </source>
</evidence>
<feature type="domain" description="Radical SAM core" evidence="7">
    <location>
        <begin position="197"/>
        <end position="419"/>
    </location>
</feature>
<dbReference type="PROSITE" id="PS51257">
    <property type="entry name" value="PROKAR_LIPOPROTEIN"/>
    <property type="match status" value="1"/>
</dbReference>
<dbReference type="InterPro" id="IPR007197">
    <property type="entry name" value="rSAM"/>
</dbReference>
<evidence type="ECO:0000256" key="1">
    <source>
        <dbReference type="ARBA" id="ARBA00001966"/>
    </source>
</evidence>
<dbReference type="PROSITE" id="PS51918">
    <property type="entry name" value="RADICAL_SAM"/>
    <property type="match status" value="1"/>
</dbReference>
<dbReference type="PANTHER" id="PTHR43409">
    <property type="entry name" value="ANAEROBIC MAGNESIUM-PROTOPORPHYRIN IX MONOMETHYL ESTER CYCLASE-RELATED"/>
    <property type="match status" value="1"/>
</dbReference>
<dbReference type="GO" id="GO:0005829">
    <property type="term" value="C:cytosol"/>
    <property type="evidence" value="ECO:0007669"/>
    <property type="project" value="TreeGrafter"/>
</dbReference>
<reference evidence="9 11" key="1">
    <citation type="submission" date="2018-08" db="EMBL/GenBank/DDBJ databases">
        <title>The first complete genome of Treponema rectale (CHPAT), a commensal spirochete of the bovine rectum.</title>
        <authorList>
            <person name="Staton G.J."/>
            <person name="Clegg S.R."/>
            <person name="Carter S.D."/>
            <person name="Radford A.D."/>
            <person name="Darby A."/>
            <person name="Hall N."/>
            <person name="Birtles R.J."/>
            <person name="Evans N.J."/>
        </authorList>
    </citation>
    <scope>NUCLEOTIDE SEQUENCE [LARGE SCALE GENOMIC DNA]</scope>
    <source>
        <strain evidence="9 11">CHPA</strain>
    </source>
</reference>
<evidence type="ECO:0000313" key="10">
    <source>
        <dbReference type="Proteomes" id="UP000578697"/>
    </source>
</evidence>
<keyword evidence="4" id="KW-0408">Iron</keyword>
<dbReference type="Proteomes" id="UP000578697">
    <property type="component" value="Unassembled WGS sequence"/>
</dbReference>
<dbReference type="RefSeq" id="WP_184651498.1">
    <property type="nucleotide sequence ID" value="NZ_JACHFR010000001.1"/>
</dbReference>
<dbReference type="PROSITE" id="PS51332">
    <property type="entry name" value="B12_BINDING"/>
    <property type="match status" value="1"/>
</dbReference>
<dbReference type="Gene3D" id="3.40.50.280">
    <property type="entry name" value="Cobalamin-binding domain"/>
    <property type="match status" value="1"/>
</dbReference>
<dbReference type="Gene3D" id="3.80.30.20">
    <property type="entry name" value="tm_1862 like domain"/>
    <property type="match status" value="1"/>
</dbReference>
<dbReference type="InterPro" id="IPR023404">
    <property type="entry name" value="rSAM_horseshoe"/>
</dbReference>
<name>A0A840SB61_9SPIR</name>
<dbReference type="EMBL" id="JACHFR010000001">
    <property type="protein sequence ID" value="MBB5218064.1"/>
    <property type="molecule type" value="Genomic_DNA"/>
</dbReference>
<dbReference type="GO" id="GO:0031419">
    <property type="term" value="F:cobalamin binding"/>
    <property type="evidence" value="ECO:0007669"/>
    <property type="project" value="InterPro"/>
</dbReference>
<dbReference type="InterPro" id="IPR051198">
    <property type="entry name" value="BchE-like"/>
</dbReference>
<keyword evidence="5" id="KW-0411">Iron-sulfur</keyword>
<gene>
    <name evidence="9" type="ORF">DYE49_07050</name>
    <name evidence="8" type="ORF">HNP77_000408</name>
</gene>
<reference evidence="8 10" key="2">
    <citation type="submission" date="2020-08" db="EMBL/GenBank/DDBJ databases">
        <title>Genomic Encyclopedia of Type Strains, Phase IV (KMG-IV): sequencing the most valuable type-strain genomes for metagenomic binning, comparative biology and taxonomic classification.</title>
        <authorList>
            <person name="Goeker M."/>
        </authorList>
    </citation>
    <scope>NUCLEOTIDE SEQUENCE [LARGE SCALE GENOMIC DNA]</scope>
    <source>
        <strain evidence="8 10">DSM 103679</strain>
    </source>
</reference>
<evidence type="ECO:0000256" key="2">
    <source>
        <dbReference type="ARBA" id="ARBA00022691"/>
    </source>
</evidence>
<dbReference type="AlphaFoldDB" id="A0A840SB61"/>
<organism evidence="8 10">
    <name type="scientific">Treponema rectale</name>
    <dbReference type="NCBI Taxonomy" id="744512"/>
    <lineage>
        <taxon>Bacteria</taxon>
        <taxon>Pseudomonadati</taxon>
        <taxon>Spirochaetota</taxon>
        <taxon>Spirochaetia</taxon>
        <taxon>Spirochaetales</taxon>
        <taxon>Treponemataceae</taxon>
        <taxon>Treponema</taxon>
    </lineage>
</organism>
<feature type="domain" description="B12-binding" evidence="6">
    <location>
        <begin position="1"/>
        <end position="148"/>
    </location>
</feature>